<sequence>MMIWLQGGAGADRLGGLGAEDGILRAAELDGAAELDALRRAMAEQRDVVLAQARGQALAL</sequence>
<dbReference type="EMBL" id="PEOG01000093">
    <property type="protein sequence ID" value="PIM50886.1"/>
    <property type="molecule type" value="Genomic_DNA"/>
</dbReference>
<evidence type="ECO:0000313" key="2">
    <source>
        <dbReference type="Proteomes" id="UP000231501"/>
    </source>
</evidence>
<gene>
    <name evidence="1" type="ORF">CS062_22790</name>
</gene>
<organism evidence="1 2">
    <name type="scientific">Roseateles chitinivorans</name>
    <dbReference type="NCBI Taxonomy" id="2917965"/>
    <lineage>
        <taxon>Bacteria</taxon>
        <taxon>Pseudomonadati</taxon>
        <taxon>Pseudomonadota</taxon>
        <taxon>Betaproteobacteria</taxon>
        <taxon>Burkholderiales</taxon>
        <taxon>Sphaerotilaceae</taxon>
        <taxon>Roseateles</taxon>
    </lineage>
</organism>
<protein>
    <submittedName>
        <fullName evidence="1">Uncharacterized protein</fullName>
    </submittedName>
</protein>
<dbReference type="Proteomes" id="UP000231501">
    <property type="component" value="Unassembled WGS sequence"/>
</dbReference>
<feature type="non-terminal residue" evidence="1">
    <location>
        <position position="60"/>
    </location>
</feature>
<name>A0A2G9C388_9BURK</name>
<keyword evidence="2" id="KW-1185">Reference proteome</keyword>
<evidence type="ECO:0000313" key="1">
    <source>
        <dbReference type="EMBL" id="PIM50886.1"/>
    </source>
</evidence>
<accession>A0A2G9C388</accession>
<dbReference type="AlphaFoldDB" id="A0A2G9C388"/>
<proteinExistence type="predicted"/>
<comment type="caution">
    <text evidence="1">The sequence shown here is derived from an EMBL/GenBank/DDBJ whole genome shotgun (WGS) entry which is preliminary data.</text>
</comment>
<reference evidence="1 2" key="1">
    <citation type="submission" date="2017-11" db="EMBL/GenBank/DDBJ databases">
        <title>Draft genome sequence of Mitsuaria sp. HWN-4.</title>
        <authorList>
            <person name="Gundlapally S.R."/>
        </authorList>
    </citation>
    <scope>NUCLEOTIDE SEQUENCE [LARGE SCALE GENOMIC DNA]</scope>
    <source>
        <strain evidence="1 2">HWN-4</strain>
    </source>
</reference>